<dbReference type="OrthoDB" id="3763672at2759"/>
<keyword evidence="1" id="KW-0328">Glycosyltransferase</keyword>
<dbReference type="EMBL" id="JAPMSZ010000004">
    <property type="protein sequence ID" value="KAJ5104679.1"/>
    <property type="molecule type" value="Genomic_DNA"/>
</dbReference>
<evidence type="ECO:0000256" key="2">
    <source>
        <dbReference type="ARBA" id="ARBA00022679"/>
    </source>
</evidence>
<evidence type="ECO:0000256" key="1">
    <source>
        <dbReference type="ARBA" id="ARBA00022676"/>
    </source>
</evidence>
<keyword evidence="4" id="KW-1185">Reference proteome</keyword>
<dbReference type="PANTHER" id="PTHR31306">
    <property type="entry name" value="ALPHA-1,6-MANNOSYLTRANSFERASE MNN11-RELATED"/>
    <property type="match status" value="1"/>
</dbReference>
<dbReference type="PANTHER" id="PTHR31306:SF3">
    <property type="entry name" value="NUCLEOTIDE-DIPHOSPHO-SUGAR TRANSFERASE DOMAIN-CONTAINING PROTEIN"/>
    <property type="match status" value="1"/>
</dbReference>
<keyword evidence="2" id="KW-0808">Transferase</keyword>
<comment type="caution">
    <text evidence="3">The sequence shown here is derived from an EMBL/GenBank/DDBJ whole genome shotgun (WGS) entry which is preliminary data.</text>
</comment>
<dbReference type="Proteomes" id="UP001141434">
    <property type="component" value="Unassembled WGS sequence"/>
</dbReference>
<dbReference type="GO" id="GO:0000139">
    <property type="term" value="C:Golgi membrane"/>
    <property type="evidence" value="ECO:0007669"/>
    <property type="project" value="TreeGrafter"/>
</dbReference>
<dbReference type="GO" id="GO:0006487">
    <property type="term" value="P:protein N-linked glycosylation"/>
    <property type="evidence" value="ECO:0007669"/>
    <property type="project" value="TreeGrafter"/>
</dbReference>
<evidence type="ECO:0000313" key="4">
    <source>
        <dbReference type="Proteomes" id="UP001141434"/>
    </source>
</evidence>
<evidence type="ECO:0000313" key="3">
    <source>
        <dbReference type="EMBL" id="KAJ5104679.1"/>
    </source>
</evidence>
<reference evidence="3" key="1">
    <citation type="submission" date="2022-11" db="EMBL/GenBank/DDBJ databases">
        <authorList>
            <person name="Petersen C."/>
        </authorList>
    </citation>
    <scope>NUCLEOTIDE SEQUENCE</scope>
    <source>
        <strain evidence="3">IBT 34128</strain>
    </source>
</reference>
<gene>
    <name evidence="3" type="ORF">NUU61_002026</name>
</gene>
<accession>A0A9W9FQT2</accession>
<dbReference type="AlphaFoldDB" id="A0A9W9FQT2"/>
<protein>
    <recommendedName>
        <fullName evidence="5">Nucleotide-diphospho-sugar transferase domain-containing protein</fullName>
    </recommendedName>
</protein>
<organism evidence="3 4">
    <name type="scientific">Penicillium alfredii</name>
    <dbReference type="NCBI Taxonomy" id="1506179"/>
    <lineage>
        <taxon>Eukaryota</taxon>
        <taxon>Fungi</taxon>
        <taxon>Dikarya</taxon>
        <taxon>Ascomycota</taxon>
        <taxon>Pezizomycotina</taxon>
        <taxon>Eurotiomycetes</taxon>
        <taxon>Eurotiomycetidae</taxon>
        <taxon>Eurotiales</taxon>
        <taxon>Aspergillaceae</taxon>
        <taxon>Penicillium</taxon>
    </lineage>
</organism>
<reference evidence="3" key="2">
    <citation type="journal article" date="2023" name="IMA Fungus">
        <title>Comparative genomic study of the Penicillium genus elucidates a diverse pangenome and 15 lateral gene transfer events.</title>
        <authorList>
            <person name="Petersen C."/>
            <person name="Sorensen T."/>
            <person name="Nielsen M.R."/>
            <person name="Sondergaard T.E."/>
            <person name="Sorensen J.L."/>
            <person name="Fitzpatrick D.A."/>
            <person name="Frisvad J.C."/>
            <person name="Nielsen K.L."/>
        </authorList>
    </citation>
    <scope>NUCLEOTIDE SEQUENCE</scope>
    <source>
        <strain evidence="3">IBT 34128</strain>
    </source>
</reference>
<evidence type="ECO:0008006" key="5">
    <source>
        <dbReference type="Google" id="ProtNLM"/>
    </source>
</evidence>
<dbReference type="RefSeq" id="XP_056513675.1">
    <property type="nucleotide sequence ID" value="XM_056652608.1"/>
</dbReference>
<proteinExistence type="predicted"/>
<dbReference type="GeneID" id="81391776"/>
<dbReference type="GO" id="GO:0016757">
    <property type="term" value="F:glycosyltransferase activity"/>
    <property type="evidence" value="ECO:0007669"/>
    <property type="project" value="UniProtKB-KW"/>
</dbReference>
<sequence length="176" mass="20465">MDGDTVFPYPHLPIEWMMNLWGIQHNTFIAMAREIDAPRSYDSHGQLVLNTGFIIAQQSPRTEEMFEAWKDCIHDIRYPGCSNYTDRFSHEQYAFGNWVRYDFNSTDEVVTIPCSDAMGFPGRAGEGEECQGDLLGHYTLDKDMAIQAVQRSLMRYLMQDVHREFYREYVQLGGSR</sequence>
<name>A0A9W9FQT2_9EURO</name>
<dbReference type="InterPro" id="IPR008630">
    <property type="entry name" value="Glyco_trans_34"/>
</dbReference>